<dbReference type="Proteomes" id="UP000254461">
    <property type="component" value="Unassembled WGS sequence"/>
</dbReference>
<evidence type="ECO:0000313" key="2">
    <source>
        <dbReference type="Proteomes" id="UP000254461"/>
    </source>
</evidence>
<proteinExistence type="predicted"/>
<evidence type="ECO:0000313" key="1">
    <source>
        <dbReference type="EMBL" id="SUN69824.1"/>
    </source>
</evidence>
<name>A0A380KQH4_9STRE</name>
<dbReference type="AlphaFoldDB" id="A0A380KQH4"/>
<reference evidence="1 2" key="1">
    <citation type="submission" date="2018-06" db="EMBL/GenBank/DDBJ databases">
        <authorList>
            <consortium name="Pathogen Informatics"/>
            <person name="Doyle S."/>
        </authorList>
    </citation>
    <scope>NUCLEOTIDE SEQUENCE [LARGE SCALE GENOMIC DNA]</scope>
    <source>
        <strain evidence="1 2">NCTC12092</strain>
    </source>
</reference>
<protein>
    <submittedName>
        <fullName evidence="1">Transposase</fullName>
    </submittedName>
</protein>
<accession>A0A380KQH4</accession>
<sequence length="123" mass="14395">MIYRGIKLPASLKRIVIFKRWIKRFNKQFGGLASESVFEKAPKPAQRNLLLARISERVIDSGHHIRYQNNFYLPVEGVKEIYFTRKTKALVIEAFDGDIYLNIADNIYATRKLPKTREALQRI</sequence>
<dbReference type="EMBL" id="UHFF01000004">
    <property type="protein sequence ID" value="SUN69824.1"/>
    <property type="molecule type" value="Genomic_DNA"/>
</dbReference>
<gene>
    <name evidence="1" type="ORF">NCTC12092_02120</name>
</gene>
<organism evidence="1 2">
    <name type="scientific">Streptococcus equi subsp. equi</name>
    <dbReference type="NCBI Taxonomy" id="148942"/>
    <lineage>
        <taxon>Bacteria</taxon>
        <taxon>Bacillati</taxon>
        <taxon>Bacillota</taxon>
        <taxon>Bacilli</taxon>
        <taxon>Lactobacillales</taxon>
        <taxon>Streptococcaceae</taxon>
        <taxon>Streptococcus</taxon>
    </lineage>
</organism>